<organism evidence="9 10">
    <name type="scientific">Microbacterium saperdae</name>
    <dbReference type="NCBI Taxonomy" id="69368"/>
    <lineage>
        <taxon>Bacteria</taxon>
        <taxon>Bacillati</taxon>
        <taxon>Actinomycetota</taxon>
        <taxon>Actinomycetes</taxon>
        <taxon>Micrococcales</taxon>
        <taxon>Microbacteriaceae</taxon>
        <taxon>Microbacterium</taxon>
    </lineage>
</organism>
<dbReference type="Pfam" id="PF19300">
    <property type="entry name" value="BPD_transp_1_N"/>
    <property type="match status" value="1"/>
</dbReference>
<dbReference type="PROSITE" id="PS50928">
    <property type="entry name" value="ABC_TM1"/>
    <property type="match status" value="1"/>
</dbReference>
<dbReference type="Proteomes" id="UP000317209">
    <property type="component" value="Unassembled WGS sequence"/>
</dbReference>
<comment type="caution">
    <text evidence="9">The sequence shown here is derived from an EMBL/GenBank/DDBJ whole genome shotgun (WGS) entry which is preliminary data.</text>
</comment>
<name>A0A543BBC0_9MICO</name>
<dbReference type="EMBL" id="VFOX01000002">
    <property type="protein sequence ID" value="TQL82144.1"/>
    <property type="molecule type" value="Genomic_DNA"/>
</dbReference>
<keyword evidence="4 7" id="KW-0812">Transmembrane</keyword>
<dbReference type="Gene3D" id="1.10.3720.10">
    <property type="entry name" value="MetI-like"/>
    <property type="match status" value="1"/>
</dbReference>
<dbReference type="PANTHER" id="PTHR30465">
    <property type="entry name" value="INNER MEMBRANE ABC TRANSPORTER"/>
    <property type="match status" value="1"/>
</dbReference>
<feature type="transmembrane region" description="Helical" evidence="7">
    <location>
        <begin position="303"/>
        <end position="329"/>
    </location>
</feature>
<evidence type="ECO:0000313" key="9">
    <source>
        <dbReference type="EMBL" id="TQL82144.1"/>
    </source>
</evidence>
<gene>
    <name evidence="9" type="ORF">FB560_3627</name>
</gene>
<feature type="transmembrane region" description="Helical" evidence="7">
    <location>
        <begin position="197"/>
        <end position="218"/>
    </location>
</feature>
<evidence type="ECO:0000256" key="7">
    <source>
        <dbReference type="RuleBase" id="RU363032"/>
    </source>
</evidence>
<dbReference type="GO" id="GO:0055085">
    <property type="term" value="P:transmembrane transport"/>
    <property type="evidence" value="ECO:0007669"/>
    <property type="project" value="InterPro"/>
</dbReference>
<dbReference type="RefSeq" id="WP_141874083.1">
    <property type="nucleotide sequence ID" value="NZ_VFOX01000002.1"/>
</dbReference>
<keyword evidence="3" id="KW-1003">Cell membrane</keyword>
<dbReference type="Pfam" id="PF00528">
    <property type="entry name" value="BPD_transp_1"/>
    <property type="match status" value="1"/>
</dbReference>
<protein>
    <submittedName>
        <fullName evidence="9">Peptide/nickel transport system permease protein</fullName>
    </submittedName>
</protein>
<dbReference type="InterPro" id="IPR045621">
    <property type="entry name" value="BPD_transp_1_N"/>
</dbReference>
<dbReference type="CDD" id="cd06261">
    <property type="entry name" value="TM_PBP2"/>
    <property type="match status" value="1"/>
</dbReference>
<comment type="similarity">
    <text evidence="7">Belongs to the binding-protein-dependent transport system permease family.</text>
</comment>
<evidence type="ECO:0000256" key="1">
    <source>
        <dbReference type="ARBA" id="ARBA00004651"/>
    </source>
</evidence>
<evidence type="ECO:0000256" key="6">
    <source>
        <dbReference type="ARBA" id="ARBA00023136"/>
    </source>
</evidence>
<evidence type="ECO:0000256" key="3">
    <source>
        <dbReference type="ARBA" id="ARBA00022475"/>
    </source>
</evidence>
<evidence type="ECO:0000259" key="8">
    <source>
        <dbReference type="PROSITE" id="PS50928"/>
    </source>
</evidence>
<dbReference type="InterPro" id="IPR035906">
    <property type="entry name" value="MetI-like_sf"/>
</dbReference>
<reference evidence="9 10" key="1">
    <citation type="submission" date="2019-06" db="EMBL/GenBank/DDBJ databases">
        <title>Sequencing the genomes of 1000 actinobacteria strains.</title>
        <authorList>
            <person name="Klenk H.-P."/>
        </authorList>
    </citation>
    <scope>NUCLEOTIDE SEQUENCE [LARGE SCALE GENOMIC DNA]</scope>
    <source>
        <strain evidence="9 10">DSM 20169</strain>
    </source>
</reference>
<sequence>MSVVDAAQSAQKKERTGGGRFWWYLLRRVGQGGIVILIVTLIVFALLHLAMPNGPAAGILGMQASQEQIDAFNRENGFDLPLWQQYFNFLGQLLQGDLGDSFKLNRPVADAIGQRLPKTLILALISMLIALIIAIPMGIFQAVRRGKAADYILTTWNFIVYSTPSFFLGLILVIVFAQWLRLVPAQAPQGETVGDVLANPAGLVLPVATAALGIIATFSRYMRSATIDNLSEDYVRTARAKGTSVPVVITRHVVRNSLTPVIAMLGYYLPVMFGGMIVVESLFNYPGMGLLFWTSAQTSDYPVLLGCILVIALATVIGSLLADIIQALLDPRTREELS</sequence>
<feature type="transmembrane region" description="Helical" evidence="7">
    <location>
        <begin position="155"/>
        <end position="177"/>
    </location>
</feature>
<evidence type="ECO:0000256" key="4">
    <source>
        <dbReference type="ARBA" id="ARBA00022692"/>
    </source>
</evidence>
<evidence type="ECO:0000313" key="10">
    <source>
        <dbReference type="Proteomes" id="UP000317209"/>
    </source>
</evidence>
<dbReference type="AlphaFoldDB" id="A0A543BBC0"/>
<keyword evidence="6 7" id="KW-0472">Membrane</keyword>
<feature type="transmembrane region" description="Helical" evidence="7">
    <location>
        <begin position="120"/>
        <end position="143"/>
    </location>
</feature>
<dbReference type="SUPFAM" id="SSF161098">
    <property type="entry name" value="MetI-like"/>
    <property type="match status" value="1"/>
</dbReference>
<evidence type="ECO:0000256" key="5">
    <source>
        <dbReference type="ARBA" id="ARBA00022989"/>
    </source>
</evidence>
<dbReference type="PANTHER" id="PTHR30465:SF0">
    <property type="entry name" value="OLIGOPEPTIDE TRANSPORT SYSTEM PERMEASE PROTEIN APPB"/>
    <property type="match status" value="1"/>
</dbReference>
<evidence type="ECO:0000256" key="2">
    <source>
        <dbReference type="ARBA" id="ARBA00022448"/>
    </source>
</evidence>
<dbReference type="InterPro" id="IPR000515">
    <property type="entry name" value="MetI-like"/>
</dbReference>
<comment type="subcellular location">
    <subcellularLocation>
        <location evidence="1 7">Cell membrane</location>
        <topology evidence="1 7">Multi-pass membrane protein</topology>
    </subcellularLocation>
</comment>
<feature type="transmembrane region" description="Helical" evidence="7">
    <location>
        <begin position="261"/>
        <end position="283"/>
    </location>
</feature>
<keyword evidence="5 7" id="KW-1133">Transmembrane helix</keyword>
<keyword evidence="2 7" id="KW-0813">Transport</keyword>
<feature type="transmembrane region" description="Helical" evidence="7">
    <location>
        <begin position="29"/>
        <end position="51"/>
    </location>
</feature>
<keyword evidence="10" id="KW-1185">Reference proteome</keyword>
<proteinExistence type="inferred from homology"/>
<dbReference type="GO" id="GO:0005886">
    <property type="term" value="C:plasma membrane"/>
    <property type="evidence" value="ECO:0007669"/>
    <property type="project" value="UniProtKB-SubCell"/>
</dbReference>
<dbReference type="OrthoDB" id="5169641at2"/>
<feature type="domain" description="ABC transmembrane type-1" evidence="8">
    <location>
        <begin position="116"/>
        <end position="322"/>
    </location>
</feature>
<accession>A0A543BBC0</accession>